<dbReference type="RefSeq" id="WP_257442924.1">
    <property type="nucleotide sequence ID" value="NZ_JANIPJ010000002.1"/>
</dbReference>
<dbReference type="Proteomes" id="UP001141950">
    <property type="component" value="Unassembled WGS sequence"/>
</dbReference>
<dbReference type="InterPro" id="IPR001345">
    <property type="entry name" value="PG/BPGM_mutase_AS"/>
</dbReference>
<dbReference type="GO" id="GO:0016791">
    <property type="term" value="F:phosphatase activity"/>
    <property type="evidence" value="ECO:0007669"/>
    <property type="project" value="TreeGrafter"/>
</dbReference>
<gene>
    <name evidence="5" type="ORF">NQZ67_03795</name>
</gene>
<proteinExistence type="predicted"/>
<dbReference type="GO" id="GO:0005737">
    <property type="term" value="C:cytoplasm"/>
    <property type="evidence" value="ECO:0007669"/>
    <property type="project" value="TreeGrafter"/>
</dbReference>
<dbReference type="AlphaFoldDB" id="A0A9X2MMW0"/>
<sequence>MNIGLVRHGQTDWNAKGIIQGQTDIPLNAEGINQAKALAGRLAQEEAFWDAVSSSDLLRARETAAIIAERLQVPLLAPDPRFRERGFGQIEGTTEDERIKRWGSDWREQGLGIETDEELRSRGVSAIADLLQREEGRNVLIVSHGGFIAQMLQELCDELTDARLGNMSYSILERRGDGWLPLLHNCTRHLE</sequence>
<dbReference type="EMBL" id="JANIPJ010000002">
    <property type="protein sequence ID" value="MCR2802997.1"/>
    <property type="molecule type" value="Genomic_DNA"/>
</dbReference>
<reference evidence="5" key="1">
    <citation type="submission" date="2022-08" db="EMBL/GenBank/DDBJ databases">
        <title>The genomic sequence of strain Paenibacillus sp. SCIV0701.</title>
        <authorList>
            <person name="Zhao H."/>
        </authorList>
    </citation>
    <scope>NUCLEOTIDE SEQUENCE</scope>
    <source>
        <strain evidence="5">SCIV0701</strain>
    </source>
</reference>
<evidence type="ECO:0000313" key="5">
    <source>
        <dbReference type="EMBL" id="MCR2802997.1"/>
    </source>
</evidence>
<dbReference type="Gene3D" id="3.40.50.1240">
    <property type="entry name" value="Phosphoglycerate mutase-like"/>
    <property type="match status" value="1"/>
</dbReference>
<protein>
    <submittedName>
        <fullName evidence="5">Histidine phosphatase family protein</fullName>
    </submittedName>
</protein>
<organism evidence="5 6">
    <name type="scientific">Paenibacillus soyae</name>
    <dbReference type="NCBI Taxonomy" id="2969249"/>
    <lineage>
        <taxon>Bacteria</taxon>
        <taxon>Bacillati</taxon>
        <taxon>Bacillota</taxon>
        <taxon>Bacilli</taxon>
        <taxon>Bacillales</taxon>
        <taxon>Paenibacillaceae</taxon>
        <taxon>Paenibacillus</taxon>
    </lineage>
</organism>
<dbReference type="CDD" id="cd07067">
    <property type="entry name" value="HP_PGM_like"/>
    <property type="match status" value="1"/>
</dbReference>
<keyword evidence="6" id="KW-1185">Reference proteome</keyword>
<feature type="active site" description="Tele-phosphohistidine intermediate" evidence="3">
    <location>
        <position position="8"/>
    </location>
</feature>
<dbReference type="SUPFAM" id="SSF53254">
    <property type="entry name" value="Phosphoglycerate mutase-like"/>
    <property type="match status" value="1"/>
</dbReference>
<keyword evidence="1" id="KW-0324">Glycolysis</keyword>
<evidence type="ECO:0000313" key="6">
    <source>
        <dbReference type="Proteomes" id="UP001141950"/>
    </source>
</evidence>
<dbReference type="PROSITE" id="PS00175">
    <property type="entry name" value="PG_MUTASE"/>
    <property type="match status" value="1"/>
</dbReference>
<comment type="caution">
    <text evidence="5">The sequence shown here is derived from an EMBL/GenBank/DDBJ whole genome shotgun (WGS) entry which is preliminary data.</text>
</comment>
<feature type="binding site" evidence="4">
    <location>
        <begin position="7"/>
        <end position="14"/>
    </location>
    <ligand>
        <name>substrate</name>
    </ligand>
</feature>
<dbReference type="InterPro" id="IPR029033">
    <property type="entry name" value="His_PPase_superfam"/>
</dbReference>
<keyword evidence="2" id="KW-0413">Isomerase</keyword>
<evidence type="ECO:0000256" key="1">
    <source>
        <dbReference type="ARBA" id="ARBA00023152"/>
    </source>
</evidence>
<feature type="active site" description="Proton donor/acceptor" evidence="3">
    <location>
        <position position="84"/>
    </location>
</feature>
<evidence type="ECO:0000256" key="3">
    <source>
        <dbReference type="PIRSR" id="PIRSR613078-1"/>
    </source>
</evidence>
<evidence type="ECO:0000256" key="4">
    <source>
        <dbReference type="PIRSR" id="PIRSR613078-2"/>
    </source>
</evidence>
<dbReference type="InterPro" id="IPR013078">
    <property type="entry name" value="His_Pase_superF_clade-1"/>
</dbReference>
<accession>A0A9X2MMW0</accession>
<dbReference type="Pfam" id="PF00300">
    <property type="entry name" value="His_Phos_1"/>
    <property type="match status" value="1"/>
</dbReference>
<dbReference type="SMART" id="SM00855">
    <property type="entry name" value="PGAM"/>
    <property type="match status" value="1"/>
</dbReference>
<evidence type="ECO:0000256" key="2">
    <source>
        <dbReference type="ARBA" id="ARBA00023235"/>
    </source>
</evidence>
<dbReference type="InterPro" id="IPR050275">
    <property type="entry name" value="PGM_Phosphatase"/>
</dbReference>
<feature type="binding site" evidence="4">
    <location>
        <position position="59"/>
    </location>
    <ligand>
        <name>substrate</name>
    </ligand>
</feature>
<name>A0A9X2MMW0_9BACL</name>
<dbReference type="PANTHER" id="PTHR48100">
    <property type="entry name" value="BROAD-SPECIFICITY PHOSPHATASE YOR283W-RELATED"/>
    <property type="match status" value="1"/>
</dbReference>
<dbReference type="PANTHER" id="PTHR48100:SF1">
    <property type="entry name" value="HISTIDINE PHOSPHATASE FAMILY PROTEIN-RELATED"/>
    <property type="match status" value="1"/>
</dbReference>